<keyword evidence="7" id="KW-0139">CF(1)</keyword>
<keyword evidence="6 7" id="KW-0066">ATP synthesis</keyword>
<evidence type="ECO:0000256" key="1">
    <source>
        <dbReference type="ARBA" id="ARBA00004370"/>
    </source>
</evidence>
<keyword evidence="9" id="KW-1185">Reference proteome</keyword>
<dbReference type="InterPro" id="IPR000711">
    <property type="entry name" value="ATPase_OSCP/dsu"/>
</dbReference>
<evidence type="ECO:0000256" key="3">
    <source>
        <dbReference type="ARBA" id="ARBA00022781"/>
    </source>
</evidence>
<organism evidence="8 9">
    <name type="scientific">Kineosporia babensis</name>
    <dbReference type="NCBI Taxonomy" id="499548"/>
    <lineage>
        <taxon>Bacteria</taxon>
        <taxon>Bacillati</taxon>
        <taxon>Actinomycetota</taxon>
        <taxon>Actinomycetes</taxon>
        <taxon>Kineosporiales</taxon>
        <taxon>Kineosporiaceae</taxon>
        <taxon>Kineosporia</taxon>
    </lineage>
</organism>
<dbReference type="RefSeq" id="WP_231438955.1">
    <property type="nucleotide sequence ID" value="NZ_JAJOMB010000002.1"/>
</dbReference>
<keyword evidence="3 7" id="KW-0375">Hydrogen ion transport</keyword>
<gene>
    <name evidence="7" type="primary">atpH</name>
    <name evidence="8" type="ORF">LR394_03910</name>
</gene>
<name>A0A9X1NB39_9ACTN</name>
<dbReference type="GO" id="GO:0005886">
    <property type="term" value="C:plasma membrane"/>
    <property type="evidence" value="ECO:0007669"/>
    <property type="project" value="UniProtKB-SubCell"/>
</dbReference>
<dbReference type="GO" id="GO:0046933">
    <property type="term" value="F:proton-transporting ATP synthase activity, rotational mechanism"/>
    <property type="evidence" value="ECO:0007669"/>
    <property type="project" value="UniProtKB-UniRule"/>
</dbReference>
<comment type="similarity">
    <text evidence="7">Belongs to the ATPase delta chain family.</text>
</comment>
<sequence length="277" mass="29770">MAAQVRMQGPSRAALAAGQDRLEMLLNSVGTDAARFAEDLFGVTDLVASNAALRRALTESSRTPEARAALAAQLLTGKVSGPSLDLVSGLVRSQWAVSTDLTEALEGLAVNAALFGAERAERLDRVEDELFRFGRTVAGDVSLRDAFALRTPGSDRKRQLVHQLLSTKVAPETLRLAIQAAVSPRGRRVEQVLEKFLEAAAARRRQLVAEVVAASPLTEGQRARLSTALRRLYGRDIRVNLDIDPSVVGGLRIMVAGELIDNTVLSRLNTAKRTIAG</sequence>
<keyword evidence="7" id="KW-1003">Cell membrane</keyword>
<dbReference type="NCBIfam" id="NF009967">
    <property type="entry name" value="PRK13430.1"/>
    <property type="match status" value="1"/>
</dbReference>
<keyword evidence="4 7" id="KW-0406">Ion transport</keyword>
<evidence type="ECO:0000256" key="6">
    <source>
        <dbReference type="ARBA" id="ARBA00023310"/>
    </source>
</evidence>
<protein>
    <recommendedName>
        <fullName evidence="7">ATP synthase subunit delta</fullName>
    </recommendedName>
    <alternativeName>
        <fullName evidence="7">ATP synthase F(1) sector subunit delta</fullName>
    </alternativeName>
    <alternativeName>
        <fullName evidence="7">F-type ATPase subunit delta</fullName>
        <shortName evidence="7">F-ATPase subunit delta</shortName>
    </alternativeName>
</protein>
<dbReference type="GO" id="GO:0045259">
    <property type="term" value="C:proton-transporting ATP synthase complex"/>
    <property type="evidence" value="ECO:0007669"/>
    <property type="project" value="UniProtKB-KW"/>
</dbReference>
<dbReference type="Pfam" id="PF00213">
    <property type="entry name" value="OSCP"/>
    <property type="match status" value="1"/>
</dbReference>
<keyword evidence="2 7" id="KW-0813">Transport</keyword>
<evidence type="ECO:0000256" key="7">
    <source>
        <dbReference type="HAMAP-Rule" id="MF_01416"/>
    </source>
</evidence>
<comment type="function">
    <text evidence="7">This protein is part of the stalk that links CF(0) to CF(1). It either transmits conformational changes from CF(0) to CF(1) or is implicated in proton conduction.</text>
</comment>
<evidence type="ECO:0000256" key="4">
    <source>
        <dbReference type="ARBA" id="ARBA00023065"/>
    </source>
</evidence>
<keyword evidence="5 7" id="KW-0472">Membrane</keyword>
<comment type="function">
    <text evidence="7">F(1)F(0) ATP synthase produces ATP from ADP in the presence of a proton or sodium gradient. F-type ATPases consist of two structural domains, F(1) containing the extramembraneous catalytic core and F(0) containing the membrane proton channel, linked together by a central stalk and a peripheral stalk. During catalysis, ATP synthesis in the catalytic domain of F(1) is coupled via a rotary mechanism of the central stalk subunits to proton translocation.</text>
</comment>
<dbReference type="AlphaFoldDB" id="A0A9X1NB39"/>
<dbReference type="HAMAP" id="MF_01416">
    <property type="entry name" value="ATP_synth_delta_bact"/>
    <property type="match status" value="1"/>
</dbReference>
<comment type="subcellular location">
    <subcellularLocation>
        <location evidence="7">Cell membrane</location>
        <topology evidence="7">Peripheral membrane protein</topology>
    </subcellularLocation>
    <subcellularLocation>
        <location evidence="1">Membrane</location>
    </subcellularLocation>
</comment>
<evidence type="ECO:0000256" key="2">
    <source>
        <dbReference type="ARBA" id="ARBA00022448"/>
    </source>
</evidence>
<reference evidence="8" key="1">
    <citation type="submission" date="2021-11" db="EMBL/GenBank/DDBJ databases">
        <title>Streptomyces corallinus and Kineosporia corallina sp. nov., two new coral-derived marine actinobacteria.</title>
        <authorList>
            <person name="Buangrab K."/>
            <person name="Sutthacheep M."/>
            <person name="Yeemin T."/>
            <person name="Harunari E."/>
            <person name="Igarashi Y."/>
            <person name="Sripreechasak P."/>
            <person name="Kanchanasin P."/>
            <person name="Tanasupawat S."/>
            <person name="Phongsopitanun W."/>
        </authorList>
    </citation>
    <scope>NUCLEOTIDE SEQUENCE</scope>
    <source>
        <strain evidence="8">JCM 31032</strain>
    </source>
</reference>
<dbReference type="PANTHER" id="PTHR11910">
    <property type="entry name" value="ATP SYNTHASE DELTA CHAIN"/>
    <property type="match status" value="1"/>
</dbReference>
<evidence type="ECO:0000256" key="5">
    <source>
        <dbReference type="ARBA" id="ARBA00023136"/>
    </source>
</evidence>
<dbReference type="EMBL" id="JAJOMB010000002">
    <property type="protein sequence ID" value="MCD5310026.1"/>
    <property type="molecule type" value="Genomic_DNA"/>
</dbReference>
<comment type="caution">
    <text evidence="8">The sequence shown here is derived from an EMBL/GenBank/DDBJ whole genome shotgun (WGS) entry which is preliminary data.</text>
</comment>
<evidence type="ECO:0000313" key="8">
    <source>
        <dbReference type="EMBL" id="MCD5310026.1"/>
    </source>
</evidence>
<dbReference type="Proteomes" id="UP001138997">
    <property type="component" value="Unassembled WGS sequence"/>
</dbReference>
<proteinExistence type="inferred from homology"/>
<evidence type="ECO:0000313" key="9">
    <source>
        <dbReference type="Proteomes" id="UP001138997"/>
    </source>
</evidence>
<dbReference type="PRINTS" id="PR00125">
    <property type="entry name" value="ATPASEDELTA"/>
</dbReference>
<accession>A0A9X1NB39</accession>